<comment type="similarity">
    <text evidence="2 8">Belongs to the alpha-carbonic anhydrase family.</text>
</comment>
<dbReference type="AlphaFoldDB" id="A0A433T8J5"/>
<evidence type="ECO:0000313" key="11">
    <source>
        <dbReference type="Proteomes" id="UP000271974"/>
    </source>
</evidence>
<dbReference type="GO" id="GO:0008270">
    <property type="term" value="F:zinc ion binding"/>
    <property type="evidence" value="ECO:0007669"/>
    <property type="project" value="UniProtKB-UniRule"/>
</dbReference>
<dbReference type="PANTHER" id="PTHR18952:SF265">
    <property type="entry name" value="CARBONIC ANHYDRASE"/>
    <property type="match status" value="1"/>
</dbReference>
<name>A0A433T8J5_ELYCH</name>
<sequence>MRKAIYDEGNVVSIVHNSPIVSRHPEPMVDMGYPLFHPLGGPPSLNHSFSLPTLSSPVVPPLRPLVWDSLIQPYPSRHVDLHVGQVVPLSAFPTDLVDQRILYSADTIGPSRWSLKFPECSKRFQSPIDIQLASVRYSPLPPIRILPSSSRTFVDLENIGATVALTPKGGDVLFRGGNLPGTFKLANIHFHWSGRDNHGSEHTVDGRGYSLEMHLVTYNTKYRDTMQALGKRDGIHVFAVLLQRAQGYTPRGFFLNLILGTRRSSGAISIASLLPLPSVPYFRYRGTLTTPPCTGNVHFTVFSVPMPISGRQV</sequence>
<evidence type="ECO:0000256" key="7">
    <source>
        <dbReference type="ARBA" id="ARBA00048348"/>
    </source>
</evidence>
<dbReference type="EC" id="4.2.1.1" evidence="3 8"/>
<proteinExistence type="inferred from homology"/>
<keyword evidence="6 8" id="KW-0456">Lyase</keyword>
<keyword evidence="4 8" id="KW-0479">Metal-binding</keyword>
<comment type="cofactor">
    <cofactor evidence="8">
        <name>Zn(2+)</name>
        <dbReference type="ChEBI" id="CHEBI:29105"/>
    </cofactor>
</comment>
<dbReference type="PROSITE" id="PS00162">
    <property type="entry name" value="ALPHA_CA_1"/>
    <property type="match status" value="1"/>
</dbReference>
<dbReference type="Pfam" id="PF00194">
    <property type="entry name" value="Carb_anhydrase"/>
    <property type="match status" value="1"/>
</dbReference>
<keyword evidence="5 8" id="KW-0862">Zinc</keyword>
<feature type="non-terminal residue" evidence="10">
    <location>
        <position position="313"/>
    </location>
</feature>
<dbReference type="STRING" id="188477.A0A433T8J5"/>
<gene>
    <name evidence="10" type="ORF">EGW08_014342</name>
</gene>
<evidence type="ECO:0000256" key="1">
    <source>
        <dbReference type="ARBA" id="ARBA00002904"/>
    </source>
</evidence>
<dbReference type="InterPro" id="IPR018338">
    <property type="entry name" value="Carbonic_anhydrase_a-class_CS"/>
</dbReference>
<dbReference type="GO" id="GO:0004089">
    <property type="term" value="F:carbonate dehydratase activity"/>
    <property type="evidence" value="ECO:0007669"/>
    <property type="project" value="UniProtKB-UniRule"/>
</dbReference>
<dbReference type="EMBL" id="RQTK01000544">
    <property type="protein sequence ID" value="RUS77911.1"/>
    <property type="molecule type" value="Genomic_DNA"/>
</dbReference>
<evidence type="ECO:0000259" key="9">
    <source>
        <dbReference type="PROSITE" id="PS51144"/>
    </source>
</evidence>
<evidence type="ECO:0000256" key="4">
    <source>
        <dbReference type="ARBA" id="ARBA00022723"/>
    </source>
</evidence>
<dbReference type="Gene3D" id="3.10.200.10">
    <property type="entry name" value="Alpha carbonic anhydrase"/>
    <property type="match status" value="1"/>
</dbReference>
<dbReference type="InterPro" id="IPR036398">
    <property type="entry name" value="CA_dom_sf"/>
</dbReference>
<organism evidence="10 11">
    <name type="scientific">Elysia chlorotica</name>
    <name type="common">Eastern emerald elysia</name>
    <name type="synonym">Sea slug</name>
    <dbReference type="NCBI Taxonomy" id="188477"/>
    <lineage>
        <taxon>Eukaryota</taxon>
        <taxon>Metazoa</taxon>
        <taxon>Spiralia</taxon>
        <taxon>Lophotrochozoa</taxon>
        <taxon>Mollusca</taxon>
        <taxon>Gastropoda</taxon>
        <taxon>Heterobranchia</taxon>
        <taxon>Euthyneura</taxon>
        <taxon>Panpulmonata</taxon>
        <taxon>Sacoglossa</taxon>
        <taxon>Placobranchoidea</taxon>
        <taxon>Plakobranchidae</taxon>
        <taxon>Elysia</taxon>
    </lineage>
</organism>
<dbReference type="OrthoDB" id="429145at2759"/>
<evidence type="ECO:0000256" key="3">
    <source>
        <dbReference type="ARBA" id="ARBA00012925"/>
    </source>
</evidence>
<protein>
    <recommendedName>
        <fullName evidence="3 8">Carbonic anhydrase</fullName>
        <ecNumber evidence="3 8">4.2.1.1</ecNumber>
    </recommendedName>
</protein>
<evidence type="ECO:0000256" key="6">
    <source>
        <dbReference type="ARBA" id="ARBA00023239"/>
    </source>
</evidence>
<feature type="domain" description="Alpha-carbonic anhydrase" evidence="9">
    <location>
        <begin position="99"/>
        <end position="313"/>
    </location>
</feature>
<dbReference type="SUPFAM" id="SSF51069">
    <property type="entry name" value="Carbonic anhydrase"/>
    <property type="match status" value="1"/>
</dbReference>
<dbReference type="InterPro" id="IPR001148">
    <property type="entry name" value="CA_dom"/>
</dbReference>
<dbReference type="Proteomes" id="UP000271974">
    <property type="component" value="Unassembled WGS sequence"/>
</dbReference>
<dbReference type="InterPro" id="IPR023561">
    <property type="entry name" value="Carbonic_anhydrase_a-class"/>
</dbReference>
<reference evidence="10 11" key="1">
    <citation type="submission" date="2019-01" db="EMBL/GenBank/DDBJ databases">
        <title>A draft genome assembly of the solar-powered sea slug Elysia chlorotica.</title>
        <authorList>
            <person name="Cai H."/>
            <person name="Li Q."/>
            <person name="Fang X."/>
            <person name="Li J."/>
            <person name="Curtis N.E."/>
            <person name="Altenburger A."/>
            <person name="Shibata T."/>
            <person name="Feng M."/>
            <person name="Maeda T."/>
            <person name="Schwartz J.A."/>
            <person name="Shigenobu S."/>
            <person name="Lundholm N."/>
            <person name="Nishiyama T."/>
            <person name="Yang H."/>
            <person name="Hasebe M."/>
            <person name="Li S."/>
            <person name="Pierce S.K."/>
            <person name="Wang J."/>
        </authorList>
    </citation>
    <scope>NUCLEOTIDE SEQUENCE [LARGE SCALE GENOMIC DNA]</scope>
    <source>
        <strain evidence="10">EC2010</strain>
        <tissue evidence="10">Whole organism of an adult</tissue>
    </source>
</reference>
<dbReference type="PROSITE" id="PS51144">
    <property type="entry name" value="ALPHA_CA_2"/>
    <property type="match status" value="1"/>
</dbReference>
<keyword evidence="11" id="KW-1185">Reference proteome</keyword>
<evidence type="ECO:0000256" key="2">
    <source>
        <dbReference type="ARBA" id="ARBA00010718"/>
    </source>
</evidence>
<dbReference type="PANTHER" id="PTHR18952">
    <property type="entry name" value="CARBONIC ANHYDRASE"/>
    <property type="match status" value="1"/>
</dbReference>
<comment type="caution">
    <text evidence="10">The sequence shown here is derived from an EMBL/GenBank/DDBJ whole genome shotgun (WGS) entry which is preliminary data.</text>
</comment>
<dbReference type="SMART" id="SM01057">
    <property type="entry name" value="Carb_anhydrase"/>
    <property type="match status" value="1"/>
</dbReference>
<evidence type="ECO:0000256" key="5">
    <source>
        <dbReference type="ARBA" id="ARBA00022833"/>
    </source>
</evidence>
<dbReference type="CDD" id="cd00326">
    <property type="entry name" value="alpha_CA"/>
    <property type="match status" value="1"/>
</dbReference>
<comment type="function">
    <text evidence="1 8">Reversible hydration of carbon dioxide.</text>
</comment>
<evidence type="ECO:0000256" key="8">
    <source>
        <dbReference type="RuleBase" id="RU367011"/>
    </source>
</evidence>
<comment type="catalytic activity">
    <reaction evidence="7 8">
        <text>hydrogencarbonate + H(+) = CO2 + H2O</text>
        <dbReference type="Rhea" id="RHEA:10748"/>
        <dbReference type="ChEBI" id="CHEBI:15377"/>
        <dbReference type="ChEBI" id="CHEBI:15378"/>
        <dbReference type="ChEBI" id="CHEBI:16526"/>
        <dbReference type="ChEBI" id="CHEBI:17544"/>
        <dbReference type="EC" id="4.2.1.1"/>
    </reaction>
</comment>
<evidence type="ECO:0000313" key="10">
    <source>
        <dbReference type="EMBL" id="RUS77911.1"/>
    </source>
</evidence>
<accession>A0A433T8J5</accession>